<dbReference type="Pfam" id="PF00263">
    <property type="entry name" value="Secretin"/>
    <property type="match status" value="1"/>
</dbReference>
<accession>A0ABW8NEN6</accession>
<dbReference type="InterPro" id="IPR011514">
    <property type="entry name" value="Secretin_N_2"/>
</dbReference>
<feature type="region of interest" description="Disordered" evidence="1">
    <location>
        <begin position="182"/>
        <end position="212"/>
    </location>
</feature>
<feature type="compositionally biased region" description="Low complexity" evidence="1">
    <location>
        <begin position="191"/>
        <end position="212"/>
    </location>
</feature>
<organism evidence="4 5">
    <name type="scientific">Oceanobacter antarcticus</name>
    <dbReference type="NCBI Taxonomy" id="3133425"/>
    <lineage>
        <taxon>Bacteria</taxon>
        <taxon>Pseudomonadati</taxon>
        <taxon>Pseudomonadota</taxon>
        <taxon>Gammaproteobacteria</taxon>
        <taxon>Oceanospirillales</taxon>
        <taxon>Oceanospirillaceae</taxon>
        <taxon>Oceanobacter</taxon>
    </lineage>
</organism>
<dbReference type="Pfam" id="PF07655">
    <property type="entry name" value="Secretin_N_2"/>
    <property type="match status" value="1"/>
</dbReference>
<dbReference type="InterPro" id="IPR004846">
    <property type="entry name" value="T2SS/T3SS_dom"/>
</dbReference>
<dbReference type="InterPro" id="IPR004845">
    <property type="entry name" value="T2SS_GspD_CS"/>
</dbReference>
<gene>
    <name evidence="4" type="primary">mshL</name>
    <name evidence="4" type="ORF">WG929_03260</name>
</gene>
<dbReference type="NCBIfam" id="TIGR02519">
    <property type="entry name" value="pilus_MshL"/>
    <property type="match status" value="1"/>
</dbReference>
<dbReference type="Gene3D" id="3.30.1370.130">
    <property type="match status" value="1"/>
</dbReference>
<dbReference type="InterPro" id="IPR001775">
    <property type="entry name" value="GspD/PilQ"/>
</dbReference>
<comment type="caution">
    <text evidence="4">The sequence shown here is derived from an EMBL/GenBank/DDBJ whole genome shotgun (WGS) entry which is preliminary data.</text>
</comment>
<dbReference type="RefSeq" id="WP_416204879.1">
    <property type="nucleotide sequence ID" value="NZ_JBBKTX010000003.1"/>
</dbReference>
<evidence type="ECO:0000259" key="3">
    <source>
        <dbReference type="Pfam" id="PF07655"/>
    </source>
</evidence>
<evidence type="ECO:0000259" key="2">
    <source>
        <dbReference type="Pfam" id="PF00263"/>
    </source>
</evidence>
<dbReference type="InterPro" id="IPR013358">
    <property type="entry name" value="Pilus_biogenesis_MshL"/>
</dbReference>
<dbReference type="PROSITE" id="PS00875">
    <property type="entry name" value="T2SP_D"/>
    <property type="match status" value="1"/>
</dbReference>
<name>A0ABW8NEN6_9GAMM</name>
<keyword evidence="5" id="KW-1185">Reference proteome</keyword>
<feature type="domain" description="Secretin N-terminal" evidence="3">
    <location>
        <begin position="166"/>
        <end position="250"/>
    </location>
</feature>
<reference evidence="4 5" key="1">
    <citation type="submission" date="2024-03" db="EMBL/GenBank/DDBJ databases">
        <title>High-quality draft genome sequence of Oceanobacter sp. wDCs-4.</title>
        <authorList>
            <person name="Dong C."/>
        </authorList>
    </citation>
    <scope>NUCLEOTIDE SEQUENCE [LARGE SCALE GENOMIC DNA]</scope>
    <source>
        <strain evidence="5">wDCs-4</strain>
    </source>
</reference>
<evidence type="ECO:0000313" key="5">
    <source>
        <dbReference type="Proteomes" id="UP001620597"/>
    </source>
</evidence>
<feature type="domain" description="Type II/III secretion system secretin-like" evidence="2">
    <location>
        <begin position="349"/>
        <end position="526"/>
    </location>
</feature>
<dbReference type="Proteomes" id="UP001620597">
    <property type="component" value="Unassembled WGS sequence"/>
</dbReference>
<dbReference type="PRINTS" id="PR00811">
    <property type="entry name" value="BCTERIALGSPD"/>
</dbReference>
<dbReference type="PROSITE" id="PS51257">
    <property type="entry name" value="PROKAR_LIPOPROTEIN"/>
    <property type="match status" value="1"/>
</dbReference>
<proteinExistence type="predicted"/>
<evidence type="ECO:0000313" key="4">
    <source>
        <dbReference type="EMBL" id="MFK4751421.1"/>
    </source>
</evidence>
<sequence length="556" mass="59328">MTGSLRIHQQRRLLGLLLAVFTGLVSLAGCSQTPLQPPSAAAEPLLQVAAAAEVVDQRALSADSNTGAGAGADLMASTTADKAKANAAVERFDVIADNTPVAVFFNSLVHGTGVNLVLHPEVKGLISLHLQQVTLRETLEAVRDIHGYDFIETRYGVKVLPRQQQTRIYPIDYLNVSRNGRSGMQVSSGQVSNVERNGGSGSNVSGSGSRTVNSSEVETASRADFWQQLGSTLQLLIQGEEGAQVVVDAHAGLAIVRAMPSTQTAVEAYLRQAEISIRKQVLIETKILEITLNDGFQAGIDWNTLAATSSRNSVTAGQAGVGLDNADRIGGIFSLNLSMGDFTGAVELLQTQGDVRVLSSPRIATVNNQKAVIKVGSDEFFVTEVSTTTTTSTTSSTQSPDIELTPFFSGIALDVTPQISNGQEVILHVHPTVTEVEERVKTIELGSEEFNLPLAYSTVRETDSIIRAQSGQVVVIGGLMQNRKVTTEARVPLLGDIPLLGWLFRQQRQESVQSELVILIQPHIVDGAIPVEEIGEINRRFSTLVPSVSTPGGPTP</sequence>
<dbReference type="PANTHER" id="PTHR30332">
    <property type="entry name" value="PROBABLE GENERAL SECRETION PATHWAY PROTEIN D"/>
    <property type="match status" value="1"/>
</dbReference>
<dbReference type="InterPro" id="IPR050810">
    <property type="entry name" value="Bact_Secretion_Sys_Channel"/>
</dbReference>
<evidence type="ECO:0000256" key="1">
    <source>
        <dbReference type="SAM" id="MobiDB-lite"/>
    </source>
</evidence>
<dbReference type="PANTHER" id="PTHR30332:SF17">
    <property type="entry name" value="TYPE IV PILIATION SYSTEM PROTEIN DR_0774-RELATED"/>
    <property type="match status" value="1"/>
</dbReference>
<protein>
    <submittedName>
        <fullName evidence="4">Pilus (MSHA type) biogenesis protein MshL</fullName>
    </submittedName>
</protein>
<dbReference type="EMBL" id="JBBKTX010000003">
    <property type="protein sequence ID" value="MFK4751421.1"/>
    <property type="molecule type" value="Genomic_DNA"/>
</dbReference>